<name>A0A5B7DVU5_PORTR</name>
<comment type="caution">
    <text evidence="1">The sequence shown here is derived from an EMBL/GenBank/DDBJ whole genome shotgun (WGS) entry which is preliminary data.</text>
</comment>
<reference evidence="1 2" key="1">
    <citation type="submission" date="2019-05" db="EMBL/GenBank/DDBJ databases">
        <title>Another draft genome of Portunus trituberculatus and its Hox gene families provides insights of decapod evolution.</title>
        <authorList>
            <person name="Jeong J.-H."/>
            <person name="Song I."/>
            <person name="Kim S."/>
            <person name="Choi T."/>
            <person name="Kim D."/>
            <person name="Ryu S."/>
            <person name="Kim W."/>
        </authorList>
    </citation>
    <scope>NUCLEOTIDE SEQUENCE [LARGE SCALE GENOMIC DNA]</scope>
    <source>
        <tissue evidence="1">Muscle</tissue>
    </source>
</reference>
<keyword evidence="2" id="KW-1185">Reference proteome</keyword>
<dbReference type="AlphaFoldDB" id="A0A5B7DVU5"/>
<dbReference type="EMBL" id="VSRR010001419">
    <property type="protein sequence ID" value="MPC25123.1"/>
    <property type="molecule type" value="Genomic_DNA"/>
</dbReference>
<accession>A0A5B7DVU5</accession>
<evidence type="ECO:0000313" key="2">
    <source>
        <dbReference type="Proteomes" id="UP000324222"/>
    </source>
</evidence>
<dbReference type="Proteomes" id="UP000324222">
    <property type="component" value="Unassembled WGS sequence"/>
</dbReference>
<organism evidence="1 2">
    <name type="scientific">Portunus trituberculatus</name>
    <name type="common">Swimming crab</name>
    <name type="synonym">Neptunus trituberculatus</name>
    <dbReference type="NCBI Taxonomy" id="210409"/>
    <lineage>
        <taxon>Eukaryota</taxon>
        <taxon>Metazoa</taxon>
        <taxon>Ecdysozoa</taxon>
        <taxon>Arthropoda</taxon>
        <taxon>Crustacea</taxon>
        <taxon>Multicrustacea</taxon>
        <taxon>Malacostraca</taxon>
        <taxon>Eumalacostraca</taxon>
        <taxon>Eucarida</taxon>
        <taxon>Decapoda</taxon>
        <taxon>Pleocyemata</taxon>
        <taxon>Brachyura</taxon>
        <taxon>Eubrachyura</taxon>
        <taxon>Portunoidea</taxon>
        <taxon>Portunidae</taxon>
        <taxon>Portuninae</taxon>
        <taxon>Portunus</taxon>
    </lineage>
</organism>
<gene>
    <name evidence="1" type="ORF">E2C01_018224</name>
</gene>
<protein>
    <submittedName>
        <fullName evidence="1">Uncharacterized protein</fullName>
    </submittedName>
</protein>
<sequence length="114" mass="12372">MSQVGSSTNTSGCRPKLGVDGCSPIGRILISGYIAPSASRKDYVYRPQPKYMKCGSTRNKYLVTSVASHVISGGLVDGEYTKGQSVTINTKRATSRKRFTFPLDSYEADNVALR</sequence>
<proteinExistence type="predicted"/>
<evidence type="ECO:0000313" key="1">
    <source>
        <dbReference type="EMBL" id="MPC25123.1"/>
    </source>
</evidence>